<dbReference type="AlphaFoldDB" id="A2C199"/>
<evidence type="ECO:0000313" key="2">
    <source>
        <dbReference type="EMBL" id="ABM75259.1"/>
    </source>
</evidence>
<dbReference type="HOGENOM" id="CLU_066901_0_1_3"/>
<name>A2C199_PROM1</name>
<evidence type="ECO:0000259" key="1">
    <source>
        <dbReference type="Pfam" id="PF00857"/>
    </source>
</evidence>
<dbReference type="EMBL" id="CP000553">
    <property type="protein sequence ID" value="ABM75259.1"/>
    <property type="molecule type" value="Genomic_DNA"/>
</dbReference>
<dbReference type="Gene3D" id="3.40.50.850">
    <property type="entry name" value="Isochorismatase-like"/>
    <property type="match status" value="1"/>
</dbReference>
<evidence type="ECO:0000313" key="3">
    <source>
        <dbReference type="Proteomes" id="UP000002592"/>
    </source>
</evidence>
<accession>A2C199</accession>
<dbReference type="InterPro" id="IPR050993">
    <property type="entry name" value="Isochorismatase_domain"/>
</dbReference>
<gene>
    <name evidence="2" type="primary">pncA</name>
    <name evidence="2" type="ordered locus">NATL1_06991</name>
</gene>
<dbReference type="InterPro" id="IPR000868">
    <property type="entry name" value="Isochorismatase-like_dom"/>
</dbReference>
<dbReference type="GO" id="GO:0016787">
    <property type="term" value="F:hydrolase activity"/>
    <property type="evidence" value="ECO:0007669"/>
    <property type="project" value="UniProtKB-KW"/>
</dbReference>
<reference evidence="3" key="1">
    <citation type="journal article" date="2007" name="PLoS Genet.">
        <title>Patterns and implications of gene gain and loss in the evolution of Prochlorococcus.</title>
        <authorList>
            <person name="Kettler G.C."/>
            <person name="Martiny A.C."/>
            <person name="Huang K."/>
            <person name="Zucker J."/>
            <person name="Coleman M.L."/>
            <person name="Rodrigue S."/>
            <person name="Chen F."/>
            <person name="Lapidus A."/>
            <person name="Ferriera S."/>
            <person name="Johnson J."/>
            <person name="Steglich C."/>
            <person name="Church G.M."/>
            <person name="Richardson P."/>
            <person name="Chisholm S.W."/>
        </authorList>
    </citation>
    <scope>NUCLEOTIDE SEQUENCE [LARGE SCALE GENOMIC DNA]</scope>
    <source>
        <strain evidence="3">NATL1A</strain>
    </source>
</reference>
<dbReference type="PANTHER" id="PTHR14119:SF3">
    <property type="entry name" value="ISOCHORISMATASE DOMAIN-CONTAINING PROTEIN 2"/>
    <property type="match status" value="1"/>
</dbReference>
<dbReference type="InterPro" id="IPR036380">
    <property type="entry name" value="Isochorismatase-like_sf"/>
</dbReference>
<dbReference type="KEGG" id="pme:NATL1_06991"/>
<dbReference type="Proteomes" id="UP000002592">
    <property type="component" value="Chromosome"/>
</dbReference>
<proteinExistence type="predicted"/>
<dbReference type="PANTHER" id="PTHR14119">
    <property type="entry name" value="HYDROLASE"/>
    <property type="match status" value="1"/>
</dbReference>
<dbReference type="SUPFAM" id="SSF52499">
    <property type="entry name" value="Isochorismatase-like hydrolases"/>
    <property type="match status" value="1"/>
</dbReference>
<protein>
    <submittedName>
        <fullName evidence="2">Isochorismatase hydrolase family</fullName>
    </submittedName>
</protein>
<feature type="domain" description="Isochorismatase-like" evidence="1">
    <location>
        <begin position="27"/>
        <end position="175"/>
    </location>
</feature>
<dbReference type="eggNOG" id="COG1335">
    <property type="taxonomic scope" value="Bacteria"/>
</dbReference>
<dbReference type="RefSeq" id="WP_011823418.1">
    <property type="nucleotide sequence ID" value="NC_008819.1"/>
</dbReference>
<dbReference type="Pfam" id="PF00857">
    <property type="entry name" value="Isochorismatase"/>
    <property type="match status" value="1"/>
</dbReference>
<organism evidence="2 3">
    <name type="scientific">Prochlorococcus marinus (strain NATL1A)</name>
    <dbReference type="NCBI Taxonomy" id="167555"/>
    <lineage>
        <taxon>Bacteria</taxon>
        <taxon>Bacillati</taxon>
        <taxon>Cyanobacteriota</taxon>
        <taxon>Cyanophyceae</taxon>
        <taxon>Synechococcales</taxon>
        <taxon>Prochlorococcaceae</taxon>
        <taxon>Prochlorococcus</taxon>
    </lineage>
</organism>
<keyword evidence="2" id="KW-0378">Hydrolase</keyword>
<sequence>MDQFIKTNPNPINTNNNNNKIIVEDETLLLIVDVQQKLIKNIKDNQQLLFNIKKLTDTCNLLNVRVAITEQNPLKLGKTLESITDNNEYPKFEKMEFSCIYNKNFIKYINDYNFKNIIVSGIESHICVLQTSMDLLQKGLNILIPRDAIGSRNEMDNDTAFLRLILSGAVASTTESLICELCKTSNRKEFREVSKILKNSFSN</sequence>